<gene>
    <name evidence="1" type="ORF">PAXRUDRAFT_17101</name>
</gene>
<name>A0A0D0C4K2_9AGAM</name>
<organism evidence="1 2">
    <name type="scientific">Paxillus rubicundulus Ve08.2h10</name>
    <dbReference type="NCBI Taxonomy" id="930991"/>
    <lineage>
        <taxon>Eukaryota</taxon>
        <taxon>Fungi</taxon>
        <taxon>Dikarya</taxon>
        <taxon>Basidiomycota</taxon>
        <taxon>Agaricomycotina</taxon>
        <taxon>Agaricomycetes</taxon>
        <taxon>Agaricomycetidae</taxon>
        <taxon>Boletales</taxon>
        <taxon>Paxilineae</taxon>
        <taxon>Paxillaceae</taxon>
        <taxon>Paxillus</taxon>
    </lineage>
</organism>
<reference evidence="2" key="2">
    <citation type="submission" date="2015-01" db="EMBL/GenBank/DDBJ databases">
        <title>Evolutionary Origins and Diversification of the Mycorrhizal Mutualists.</title>
        <authorList>
            <consortium name="DOE Joint Genome Institute"/>
            <consortium name="Mycorrhizal Genomics Consortium"/>
            <person name="Kohler A."/>
            <person name="Kuo A."/>
            <person name="Nagy L.G."/>
            <person name="Floudas D."/>
            <person name="Copeland A."/>
            <person name="Barry K.W."/>
            <person name="Cichocki N."/>
            <person name="Veneault-Fourrey C."/>
            <person name="LaButti K."/>
            <person name="Lindquist E.A."/>
            <person name="Lipzen A."/>
            <person name="Lundell T."/>
            <person name="Morin E."/>
            <person name="Murat C."/>
            <person name="Riley R."/>
            <person name="Ohm R."/>
            <person name="Sun H."/>
            <person name="Tunlid A."/>
            <person name="Henrissat B."/>
            <person name="Grigoriev I.V."/>
            <person name="Hibbett D.S."/>
            <person name="Martin F."/>
        </authorList>
    </citation>
    <scope>NUCLEOTIDE SEQUENCE [LARGE SCALE GENOMIC DNA]</scope>
    <source>
        <strain evidence="2">Ve08.2h10</strain>
    </source>
</reference>
<dbReference type="InParanoid" id="A0A0D0C4K2"/>
<reference evidence="1 2" key="1">
    <citation type="submission" date="2014-04" db="EMBL/GenBank/DDBJ databases">
        <authorList>
            <consortium name="DOE Joint Genome Institute"/>
            <person name="Kuo A."/>
            <person name="Kohler A."/>
            <person name="Jargeat P."/>
            <person name="Nagy L.G."/>
            <person name="Floudas D."/>
            <person name="Copeland A."/>
            <person name="Barry K.W."/>
            <person name="Cichocki N."/>
            <person name="Veneault-Fourrey C."/>
            <person name="LaButti K."/>
            <person name="Lindquist E.A."/>
            <person name="Lipzen A."/>
            <person name="Lundell T."/>
            <person name="Morin E."/>
            <person name="Murat C."/>
            <person name="Sun H."/>
            <person name="Tunlid A."/>
            <person name="Henrissat B."/>
            <person name="Grigoriev I.V."/>
            <person name="Hibbett D.S."/>
            <person name="Martin F."/>
            <person name="Nordberg H.P."/>
            <person name="Cantor M.N."/>
            <person name="Hua S.X."/>
        </authorList>
    </citation>
    <scope>NUCLEOTIDE SEQUENCE [LARGE SCALE GENOMIC DNA]</scope>
    <source>
        <strain evidence="1 2">Ve08.2h10</strain>
    </source>
</reference>
<dbReference type="AlphaFoldDB" id="A0A0D0C4K2"/>
<dbReference type="Proteomes" id="UP000054538">
    <property type="component" value="Unassembled WGS sequence"/>
</dbReference>
<evidence type="ECO:0000313" key="2">
    <source>
        <dbReference type="Proteomes" id="UP000054538"/>
    </source>
</evidence>
<keyword evidence="2" id="KW-1185">Reference proteome</keyword>
<dbReference type="EMBL" id="KN826730">
    <property type="protein sequence ID" value="KIK78047.1"/>
    <property type="molecule type" value="Genomic_DNA"/>
</dbReference>
<accession>A0A0D0C4K2</accession>
<evidence type="ECO:0008006" key="3">
    <source>
        <dbReference type="Google" id="ProtNLM"/>
    </source>
</evidence>
<protein>
    <recommendedName>
        <fullName evidence="3">DDE-1 domain-containing protein</fullName>
    </recommendedName>
</protein>
<sequence>MLAVIQNQAPDLLAMFECSEKFVRSFFDSVLNWSPHKGTRMAAKLPANADDKCMEAFFRLVYIMKWHSVLPKLVVGFDQIGSYILPSSGTTFAERGSRQVDIVAKDEKRAFTLLVASTPDGTFLPFQQWVEHIFEPYHHQVIESNPDLSNDQYAIIYLDCYPVHTSQEFRSYIIQDFPYIILCFVPAGCTGIFQPADTQYLVDLHQEALKSGLTADQVKFTTSLPVLWDVSVAGILSVYEFMTGPFGRELVQKSWARCQVEGWDLSAECLTKIEDRMGVVYGLDDSESDYVTADADDDADVPSSAVICDALGVAQIPAEVDSVPLCLGSTEKGPDNSLVAAEEYEDIWAFINFDACL</sequence>
<dbReference type="HOGENOM" id="CLU_045859_0_0_1"/>
<dbReference type="OrthoDB" id="3341102at2759"/>
<evidence type="ECO:0000313" key="1">
    <source>
        <dbReference type="EMBL" id="KIK78047.1"/>
    </source>
</evidence>
<proteinExistence type="predicted"/>